<keyword evidence="4" id="KW-1185">Reference proteome</keyword>
<sequence length="204" mass="21724">MALTQGGHVPSETEPPITIADFNTVLLSIAATLCGLFAVITLSVRHMRCEARQLLLRALRLVGFAFAYMIIGLVYVPIRILDCVSRAWPSPSSSSYSASRPHAGKVDDDDDDVRGCSGGSSGMSTTWLDKKSDGGGGDGGYGYEDEICRTRQDILAGGGSYYSAAASSSNYTRSNSVISDLDSNEASDLEKGVPSPWRNKTKPC</sequence>
<dbReference type="EMBL" id="JAQQWL010000009">
    <property type="protein sequence ID" value="KAK8058790.1"/>
    <property type="molecule type" value="Genomic_DNA"/>
</dbReference>
<gene>
    <name evidence="3" type="ORF">PG994_009238</name>
</gene>
<keyword evidence="2" id="KW-0812">Transmembrane</keyword>
<keyword evidence="2" id="KW-0472">Membrane</keyword>
<reference evidence="3 4" key="1">
    <citation type="submission" date="2023-01" db="EMBL/GenBank/DDBJ databases">
        <title>Analysis of 21 Apiospora genomes using comparative genomics revels a genus with tremendous synthesis potential of carbohydrate active enzymes and secondary metabolites.</title>
        <authorList>
            <person name="Sorensen T."/>
        </authorList>
    </citation>
    <scope>NUCLEOTIDE SEQUENCE [LARGE SCALE GENOMIC DNA]</scope>
    <source>
        <strain evidence="3 4">CBS 135458</strain>
    </source>
</reference>
<organism evidence="3 4">
    <name type="scientific">Apiospora phragmitis</name>
    <dbReference type="NCBI Taxonomy" id="2905665"/>
    <lineage>
        <taxon>Eukaryota</taxon>
        <taxon>Fungi</taxon>
        <taxon>Dikarya</taxon>
        <taxon>Ascomycota</taxon>
        <taxon>Pezizomycotina</taxon>
        <taxon>Sordariomycetes</taxon>
        <taxon>Xylariomycetidae</taxon>
        <taxon>Amphisphaeriales</taxon>
        <taxon>Apiosporaceae</taxon>
        <taxon>Apiospora</taxon>
    </lineage>
</organism>
<comment type="caution">
    <text evidence="3">The sequence shown here is derived from an EMBL/GenBank/DDBJ whole genome shotgun (WGS) entry which is preliminary data.</text>
</comment>
<keyword evidence="2" id="KW-1133">Transmembrane helix</keyword>
<evidence type="ECO:0000256" key="2">
    <source>
        <dbReference type="SAM" id="Phobius"/>
    </source>
</evidence>
<feature type="region of interest" description="Disordered" evidence="1">
    <location>
        <begin position="180"/>
        <end position="204"/>
    </location>
</feature>
<feature type="transmembrane region" description="Helical" evidence="2">
    <location>
        <begin position="54"/>
        <end position="76"/>
    </location>
</feature>
<feature type="transmembrane region" description="Helical" evidence="2">
    <location>
        <begin position="22"/>
        <end position="42"/>
    </location>
</feature>
<dbReference type="GeneID" id="92093710"/>
<proteinExistence type="predicted"/>
<feature type="region of interest" description="Disordered" evidence="1">
    <location>
        <begin position="91"/>
        <end position="131"/>
    </location>
</feature>
<evidence type="ECO:0000313" key="3">
    <source>
        <dbReference type="EMBL" id="KAK8058790.1"/>
    </source>
</evidence>
<feature type="compositionally biased region" description="Low complexity" evidence="1">
    <location>
        <begin position="91"/>
        <end position="101"/>
    </location>
</feature>
<evidence type="ECO:0000256" key="1">
    <source>
        <dbReference type="SAM" id="MobiDB-lite"/>
    </source>
</evidence>
<dbReference type="Proteomes" id="UP001480595">
    <property type="component" value="Unassembled WGS sequence"/>
</dbReference>
<name>A0ABR1UL24_9PEZI</name>
<accession>A0ABR1UL24</accession>
<dbReference type="RefSeq" id="XP_066714236.1">
    <property type="nucleotide sequence ID" value="XM_066860647.1"/>
</dbReference>
<evidence type="ECO:0000313" key="4">
    <source>
        <dbReference type="Proteomes" id="UP001480595"/>
    </source>
</evidence>
<protein>
    <submittedName>
        <fullName evidence="3">Uncharacterized protein</fullName>
    </submittedName>
</protein>